<dbReference type="InterPro" id="IPR012340">
    <property type="entry name" value="NA-bd_OB-fold"/>
</dbReference>
<dbReference type="PROSITE" id="PS50926">
    <property type="entry name" value="TRAM"/>
    <property type="match status" value="1"/>
</dbReference>
<dbReference type="InterPro" id="IPR010280">
    <property type="entry name" value="U5_MeTrfase_fam"/>
</dbReference>
<feature type="binding site" evidence="4">
    <location>
        <position position="375"/>
    </location>
    <ligand>
        <name>S-adenosyl-L-methionine</name>
        <dbReference type="ChEBI" id="CHEBI:59789"/>
    </ligand>
</feature>
<dbReference type="GO" id="GO:0070475">
    <property type="term" value="P:rRNA base methylation"/>
    <property type="evidence" value="ECO:0007669"/>
    <property type="project" value="TreeGrafter"/>
</dbReference>
<keyword evidence="1 4" id="KW-0489">Methyltransferase</keyword>
<sequence>MTSEAVQSSLNSPHTNAVDTAQTLEVTIERFADQGRCIAHVDGRVVFVRFALPGERVRISLDPGAERKDRFWTGEVVEVLEASPYRVSPAWPAAGPVSMGGGVGGADLVHVNLEGQHLWKKTLIDEQMDRLANVDSDVELHAVASDEQRGGLHWRTRIEMVADEAGRPSMHQRGSHERLAIDDMPLATQELNGIATQEGVWKGGFEPNASIRLAVPALHGSDKREDNFALIVNDKLVAGRSTLTETVPEVQIGSTKRTLSYSVAADGFWQVHRQAPSTLVNAVLQAAQNELTSAPHTIWDLYSGSGLFTVALGLLAGKGGNGLFSVEGSPVAVRSARKNLRHAGLEAAQARQGMVNRALRSIPERFLHPNLVVLDPPRAGAKAQVVHQITAAHPDVVIYVACDPTSLARDMTTFIADGYDPVDLQAYDIYPMTHHVETIAVFRR</sequence>
<dbReference type="Proteomes" id="UP000228976">
    <property type="component" value="Unassembled WGS sequence"/>
</dbReference>
<dbReference type="PANTHER" id="PTHR11061:SF30">
    <property type="entry name" value="TRNA (URACIL(54)-C(5))-METHYLTRANSFERASE"/>
    <property type="match status" value="1"/>
</dbReference>
<dbReference type="EMBL" id="MWWU01000002">
    <property type="protein sequence ID" value="OZG56166.1"/>
    <property type="molecule type" value="Genomic_DNA"/>
</dbReference>
<dbReference type="Gene3D" id="2.40.50.140">
    <property type="entry name" value="Nucleic acid-binding proteins"/>
    <property type="match status" value="1"/>
</dbReference>
<evidence type="ECO:0000256" key="3">
    <source>
        <dbReference type="ARBA" id="ARBA00022691"/>
    </source>
</evidence>
<evidence type="ECO:0000313" key="7">
    <source>
        <dbReference type="EMBL" id="OZG56166.1"/>
    </source>
</evidence>
<feature type="active site" description="Nucleophile" evidence="4">
    <location>
        <position position="402"/>
    </location>
</feature>
<dbReference type="AlphaFoldDB" id="A0A261FB80"/>
<dbReference type="PROSITE" id="PS01230">
    <property type="entry name" value="TRMA_1"/>
    <property type="match status" value="1"/>
</dbReference>
<dbReference type="Gene3D" id="3.40.50.150">
    <property type="entry name" value="Vaccinia Virus protein VP39"/>
    <property type="match status" value="1"/>
</dbReference>
<accession>A0A261FB80</accession>
<dbReference type="InterPro" id="IPR029063">
    <property type="entry name" value="SAM-dependent_MTases_sf"/>
</dbReference>
<feature type="binding site" evidence="4">
    <location>
        <position position="270"/>
    </location>
    <ligand>
        <name>S-adenosyl-L-methionine</name>
        <dbReference type="ChEBI" id="CHEBI:59789"/>
    </ligand>
</feature>
<evidence type="ECO:0000259" key="6">
    <source>
        <dbReference type="PROSITE" id="PS50926"/>
    </source>
</evidence>
<proteinExistence type="inferred from homology"/>
<gene>
    <name evidence="7" type="ORF">AEAE_0654</name>
</gene>
<keyword evidence="2 4" id="KW-0808">Transferase</keyword>
<evidence type="ECO:0000256" key="1">
    <source>
        <dbReference type="ARBA" id="ARBA00022603"/>
    </source>
</evidence>
<dbReference type="PROSITE" id="PS51687">
    <property type="entry name" value="SAM_MT_RNA_M5U"/>
    <property type="match status" value="1"/>
</dbReference>
<evidence type="ECO:0000256" key="4">
    <source>
        <dbReference type="PROSITE-ProRule" id="PRU01024"/>
    </source>
</evidence>
<protein>
    <submittedName>
        <fullName evidence="7">RNA methyltransferase</fullName>
    </submittedName>
</protein>
<dbReference type="RefSeq" id="WP_094689724.1">
    <property type="nucleotide sequence ID" value="NZ_JACBYZ010000001.1"/>
</dbReference>
<evidence type="ECO:0000256" key="2">
    <source>
        <dbReference type="ARBA" id="ARBA00022679"/>
    </source>
</evidence>
<comment type="similarity">
    <text evidence="4">Belongs to the class I-like SAM-binding methyltransferase superfamily. RNA M5U methyltransferase family.</text>
</comment>
<dbReference type="InterPro" id="IPR002792">
    <property type="entry name" value="TRAM_dom"/>
</dbReference>
<dbReference type="GO" id="GO:0070041">
    <property type="term" value="F:rRNA (uridine-C5-)-methyltransferase activity"/>
    <property type="evidence" value="ECO:0007669"/>
    <property type="project" value="TreeGrafter"/>
</dbReference>
<feature type="binding site" evidence="4">
    <location>
        <position position="302"/>
    </location>
    <ligand>
        <name>S-adenosyl-L-methionine</name>
        <dbReference type="ChEBI" id="CHEBI:59789"/>
    </ligand>
</feature>
<keyword evidence="3 4" id="KW-0949">S-adenosyl-L-methionine</keyword>
<feature type="domain" description="TRAM" evidence="6">
    <location>
        <begin position="17"/>
        <end position="78"/>
    </location>
</feature>
<dbReference type="SUPFAM" id="SSF50249">
    <property type="entry name" value="Nucleic acid-binding proteins"/>
    <property type="match status" value="1"/>
</dbReference>
<dbReference type="PANTHER" id="PTHR11061">
    <property type="entry name" value="RNA M5U METHYLTRANSFERASE"/>
    <property type="match status" value="1"/>
</dbReference>
<feature type="active site" evidence="5">
    <location>
        <position position="402"/>
    </location>
</feature>
<evidence type="ECO:0000313" key="8">
    <source>
        <dbReference type="Proteomes" id="UP000228976"/>
    </source>
</evidence>
<dbReference type="InterPro" id="IPR030390">
    <property type="entry name" value="MeTrfase_TrmA_AS"/>
</dbReference>
<dbReference type="Pfam" id="PF01938">
    <property type="entry name" value="TRAM"/>
    <property type="match status" value="1"/>
</dbReference>
<name>A0A261FB80_9BIFI</name>
<dbReference type="OrthoDB" id="9804590at2"/>
<reference evidence="7 8" key="1">
    <citation type="journal article" date="2017" name="BMC Genomics">
        <title>Comparative genomic and phylogenomic analyses of the Bifidobacteriaceae family.</title>
        <authorList>
            <person name="Lugli G.A."/>
            <person name="Milani C."/>
            <person name="Turroni F."/>
            <person name="Duranti S."/>
            <person name="Mancabelli L."/>
            <person name="Mangifesta M."/>
            <person name="Ferrario C."/>
            <person name="Modesto M."/>
            <person name="Mattarelli P."/>
            <person name="Jiri K."/>
            <person name="van Sinderen D."/>
            <person name="Ventura M."/>
        </authorList>
    </citation>
    <scope>NUCLEOTIDE SEQUENCE [LARGE SCALE GENOMIC DNA]</scope>
    <source>
        <strain evidence="7 8">LMG 21773</strain>
    </source>
</reference>
<organism evidence="7 8">
    <name type="scientific">Aeriscardovia aeriphila</name>
    <dbReference type="NCBI Taxonomy" id="218139"/>
    <lineage>
        <taxon>Bacteria</taxon>
        <taxon>Bacillati</taxon>
        <taxon>Actinomycetota</taxon>
        <taxon>Actinomycetes</taxon>
        <taxon>Bifidobacteriales</taxon>
        <taxon>Bifidobacteriaceae</taxon>
        <taxon>Aeriscardovia</taxon>
    </lineage>
</organism>
<evidence type="ECO:0000256" key="5">
    <source>
        <dbReference type="PROSITE-ProRule" id="PRU10015"/>
    </source>
</evidence>
<dbReference type="SUPFAM" id="SSF53335">
    <property type="entry name" value="S-adenosyl-L-methionine-dependent methyltransferases"/>
    <property type="match status" value="1"/>
</dbReference>
<keyword evidence="8" id="KW-1185">Reference proteome</keyword>
<comment type="caution">
    <text evidence="7">The sequence shown here is derived from an EMBL/GenBank/DDBJ whole genome shotgun (WGS) entry which is preliminary data.</text>
</comment>
<dbReference type="Pfam" id="PF05958">
    <property type="entry name" value="tRNA_U5-meth_tr"/>
    <property type="match status" value="1"/>
</dbReference>
<feature type="binding site" evidence="4">
    <location>
        <position position="327"/>
    </location>
    <ligand>
        <name>S-adenosyl-L-methionine</name>
        <dbReference type="ChEBI" id="CHEBI:59789"/>
    </ligand>
</feature>